<dbReference type="Proteomes" id="UP001153712">
    <property type="component" value="Chromosome 4"/>
</dbReference>
<sequence>MILFPLPSLIRNMYYRYTRTFERINISATESNKINQAAEERRSSTNGKYREKEEAGTAMQPAASPAPGRPPPARPPPYIFLFSRLLARPQQKTTRRYRAVEEHRRRLSKYATCIFANSLLLGLRSFASGECNYSLFVIDNCIIIIS</sequence>
<proteinExistence type="predicted"/>
<reference evidence="2" key="1">
    <citation type="submission" date="2022-01" db="EMBL/GenBank/DDBJ databases">
        <authorList>
            <person name="King R."/>
        </authorList>
    </citation>
    <scope>NUCLEOTIDE SEQUENCE</scope>
</reference>
<organism evidence="2 3">
    <name type="scientific">Phyllotreta striolata</name>
    <name type="common">Striped flea beetle</name>
    <name type="synonym">Crioceris striolata</name>
    <dbReference type="NCBI Taxonomy" id="444603"/>
    <lineage>
        <taxon>Eukaryota</taxon>
        <taxon>Metazoa</taxon>
        <taxon>Ecdysozoa</taxon>
        <taxon>Arthropoda</taxon>
        <taxon>Hexapoda</taxon>
        <taxon>Insecta</taxon>
        <taxon>Pterygota</taxon>
        <taxon>Neoptera</taxon>
        <taxon>Endopterygota</taxon>
        <taxon>Coleoptera</taxon>
        <taxon>Polyphaga</taxon>
        <taxon>Cucujiformia</taxon>
        <taxon>Chrysomeloidea</taxon>
        <taxon>Chrysomelidae</taxon>
        <taxon>Galerucinae</taxon>
        <taxon>Alticini</taxon>
        <taxon>Phyllotreta</taxon>
    </lineage>
</organism>
<dbReference type="AlphaFoldDB" id="A0A9N9TU03"/>
<name>A0A9N9TU03_PHYSR</name>
<evidence type="ECO:0000256" key="1">
    <source>
        <dbReference type="SAM" id="MobiDB-lite"/>
    </source>
</evidence>
<protein>
    <submittedName>
        <fullName evidence="2">Uncharacterized protein</fullName>
    </submittedName>
</protein>
<feature type="region of interest" description="Disordered" evidence="1">
    <location>
        <begin position="35"/>
        <end position="74"/>
    </location>
</feature>
<dbReference type="EMBL" id="OU900097">
    <property type="protein sequence ID" value="CAG9861211.1"/>
    <property type="molecule type" value="Genomic_DNA"/>
</dbReference>
<keyword evidence="3" id="KW-1185">Reference proteome</keyword>
<feature type="compositionally biased region" description="Basic and acidic residues" evidence="1">
    <location>
        <begin position="38"/>
        <end position="55"/>
    </location>
</feature>
<evidence type="ECO:0000313" key="2">
    <source>
        <dbReference type="EMBL" id="CAG9861211.1"/>
    </source>
</evidence>
<evidence type="ECO:0000313" key="3">
    <source>
        <dbReference type="Proteomes" id="UP001153712"/>
    </source>
</evidence>
<gene>
    <name evidence="2" type="ORF">PHYEVI_LOCUS7554</name>
</gene>
<accession>A0A9N9TU03</accession>